<dbReference type="Proteomes" id="UP000422108">
    <property type="component" value="Chromosome"/>
</dbReference>
<keyword evidence="2" id="KW-1185">Reference proteome</keyword>
<sequence>MNPPLPAGYGPRVSRFETCLKSGQDNGLYVNNEEVVKFPTSFPQNVAMSLKFKS</sequence>
<dbReference type="EMBL" id="AP021879">
    <property type="protein sequence ID" value="BBO87551.1"/>
    <property type="molecule type" value="Genomic_DNA"/>
</dbReference>
<name>A0A5K8A4Y4_9BACT</name>
<reference evidence="1 2" key="1">
    <citation type="submission" date="2019-11" db="EMBL/GenBank/DDBJ databases">
        <title>Comparative genomics of hydrocarbon-degrading Desulfosarcina strains.</title>
        <authorList>
            <person name="Watanabe M."/>
            <person name="Kojima H."/>
            <person name="Fukui M."/>
        </authorList>
    </citation>
    <scope>NUCLEOTIDE SEQUENCE [LARGE SCALE GENOMIC DNA]</scope>
    <source>
        <strain evidence="2">oXyS1</strain>
    </source>
</reference>
<gene>
    <name evidence="1" type="ORF">DSCOOX_07310</name>
</gene>
<evidence type="ECO:0000313" key="1">
    <source>
        <dbReference type="EMBL" id="BBO87551.1"/>
    </source>
</evidence>
<proteinExistence type="predicted"/>
<protein>
    <submittedName>
        <fullName evidence="1">Uncharacterized protein</fullName>
    </submittedName>
</protein>
<accession>A0A5K8A4Y4</accession>
<evidence type="ECO:0000313" key="2">
    <source>
        <dbReference type="Proteomes" id="UP000422108"/>
    </source>
</evidence>
<organism evidence="1 2">
    <name type="scientific">Desulfosarcina ovata subsp. ovata</name>
    <dbReference type="NCBI Taxonomy" id="2752305"/>
    <lineage>
        <taxon>Bacteria</taxon>
        <taxon>Pseudomonadati</taxon>
        <taxon>Thermodesulfobacteriota</taxon>
        <taxon>Desulfobacteria</taxon>
        <taxon>Desulfobacterales</taxon>
        <taxon>Desulfosarcinaceae</taxon>
        <taxon>Desulfosarcina</taxon>
    </lineage>
</organism>
<dbReference type="AlphaFoldDB" id="A0A5K8A4Y4"/>